<dbReference type="InterPro" id="IPR013458">
    <property type="entry name" value="Ald_epimerase_bac"/>
</dbReference>
<dbReference type="InterPro" id="IPR014718">
    <property type="entry name" value="GH-type_carb-bd"/>
</dbReference>
<evidence type="ECO:0000256" key="5">
    <source>
        <dbReference type="ARBA" id="ARBA00014165"/>
    </source>
</evidence>
<keyword evidence="7 8" id="KW-0119">Carbohydrate metabolism</keyword>
<dbReference type="InterPro" id="IPR047215">
    <property type="entry name" value="Galactose_mutarotase-like"/>
</dbReference>
<accession>A0A0H3B649</accession>
<proteinExistence type="inferred from homology"/>
<dbReference type="Pfam" id="PF01263">
    <property type="entry name" value="Aldose_epim"/>
    <property type="match status" value="1"/>
</dbReference>
<dbReference type="GO" id="GO:0030246">
    <property type="term" value="F:carbohydrate binding"/>
    <property type="evidence" value="ECO:0007669"/>
    <property type="project" value="InterPro"/>
</dbReference>
<dbReference type="InterPro" id="IPR008183">
    <property type="entry name" value="Aldose_1/G6P_1-epimerase"/>
</dbReference>
<dbReference type="NCBIfam" id="TIGR02636">
    <property type="entry name" value="galM_Leloir"/>
    <property type="match status" value="1"/>
</dbReference>
<name>A0A0H3B649_YERPY</name>
<dbReference type="GO" id="GO:0006006">
    <property type="term" value="P:glucose metabolic process"/>
    <property type="evidence" value="ECO:0007669"/>
    <property type="project" value="TreeGrafter"/>
</dbReference>
<dbReference type="UniPathway" id="UPA00242"/>
<feature type="binding site" evidence="11">
    <location>
        <begin position="182"/>
        <end position="184"/>
    </location>
    <ligand>
        <name>beta-D-galactose</name>
        <dbReference type="ChEBI" id="CHEBI:27667"/>
    </ligand>
</feature>
<dbReference type="GeneID" id="49786759"/>
<feature type="binding site" evidence="11">
    <location>
        <begin position="85"/>
        <end position="86"/>
    </location>
    <ligand>
        <name>beta-D-galactose</name>
        <dbReference type="ChEBI" id="CHEBI:27667"/>
    </ligand>
</feature>
<comment type="catalytic activity">
    <reaction evidence="1 8">
        <text>alpha-D-glucose = beta-D-glucose</text>
        <dbReference type="Rhea" id="RHEA:10264"/>
        <dbReference type="ChEBI" id="CHEBI:15903"/>
        <dbReference type="ChEBI" id="CHEBI:17925"/>
        <dbReference type="EC" id="5.1.3.3"/>
    </reaction>
</comment>
<dbReference type="Gene3D" id="2.70.98.10">
    <property type="match status" value="1"/>
</dbReference>
<dbReference type="GO" id="GO:0004034">
    <property type="term" value="F:aldose 1-epimerase activity"/>
    <property type="evidence" value="ECO:0007669"/>
    <property type="project" value="UniProtKB-EC"/>
</dbReference>
<evidence type="ECO:0000256" key="11">
    <source>
        <dbReference type="PIRSR" id="PIRSR005096-3"/>
    </source>
</evidence>
<dbReference type="KEGG" id="ypy:YPK_2946"/>
<dbReference type="SUPFAM" id="SSF74650">
    <property type="entry name" value="Galactose mutarotase-like"/>
    <property type="match status" value="1"/>
</dbReference>
<gene>
    <name evidence="12" type="ordered locus">YPK_2946</name>
</gene>
<sequence>MLKNGAASPNSVDPLAPDGHPFEFTKLQNKSGMTVTFMNWGATWLSAILPLKNGEKRELLLGYPTPADYLHQAAYLGATVGRYANRIANAQITLDGETIQLVPNQGPNQLHGGPEGFHAQRWQKVTQDDHQVTYKLDSPDGDQGFPGNLTVEVQYLLTEDNRLEIHYQAQVDKTCPVNLTNHAYFNLDGEGHDARSHRLQLFADRYLPVDSAGIPTGGLADVENTGMDFRQPKTLAQDFLQDRCQQRVKGYDHAYLLHRTCGALDSPAAHLWSSDNQVQMSMFTSAPALQLYSGNYLAGTPARNGGTYASYAGVALESEFLPDSPNHPEWPQPDCWLKPGKTYRSTTVYHFIALPL</sequence>
<comment type="pathway">
    <text evidence="2 8">Carbohydrate metabolism; hexose metabolism.</text>
</comment>
<dbReference type="PIRSF" id="PIRSF005096">
    <property type="entry name" value="GALM"/>
    <property type="match status" value="1"/>
</dbReference>
<dbReference type="GO" id="GO:0005737">
    <property type="term" value="C:cytoplasm"/>
    <property type="evidence" value="ECO:0007669"/>
    <property type="project" value="TreeGrafter"/>
</dbReference>
<evidence type="ECO:0000256" key="7">
    <source>
        <dbReference type="ARBA" id="ARBA00023277"/>
    </source>
</evidence>
<evidence type="ECO:0000256" key="6">
    <source>
        <dbReference type="ARBA" id="ARBA00023235"/>
    </source>
</evidence>
<reference evidence="12" key="1">
    <citation type="submission" date="2008-02" db="EMBL/GenBank/DDBJ databases">
        <title>Complete sequence of Yersinia pseudotuberculosis YPIII.</title>
        <authorList>
            <consortium name="US DOE Joint Genome Institute"/>
            <person name="Challacombe J.F."/>
            <person name="Bruce D."/>
            <person name="Detter J.C."/>
            <person name="Green L."/>
            <person name="Land M."/>
            <person name="Munk C."/>
            <person name="Lindler L.E."/>
            <person name="Nikolich M.P."/>
            <person name="Brettin T."/>
        </authorList>
    </citation>
    <scope>NUCLEOTIDE SEQUENCE</scope>
    <source>
        <strain evidence="12">YPIII</strain>
    </source>
</reference>
<dbReference type="GO" id="GO:0033499">
    <property type="term" value="P:galactose catabolic process via UDP-galactose, Leloir pathway"/>
    <property type="evidence" value="ECO:0007669"/>
    <property type="project" value="TreeGrafter"/>
</dbReference>
<evidence type="ECO:0000256" key="9">
    <source>
        <dbReference type="PIRSR" id="PIRSR005096-1"/>
    </source>
</evidence>
<protein>
    <recommendedName>
        <fullName evidence="5 8">Aldose 1-epimerase</fullName>
        <ecNumber evidence="4 8">5.1.3.3</ecNumber>
    </recommendedName>
</protein>
<dbReference type="InterPro" id="IPR018052">
    <property type="entry name" value="Ald1_epimerase_CS"/>
</dbReference>
<evidence type="ECO:0000256" key="2">
    <source>
        <dbReference type="ARBA" id="ARBA00005028"/>
    </source>
</evidence>
<keyword evidence="6 8" id="KW-0413">Isomerase</keyword>
<feature type="active site" description="Proton acceptor" evidence="9">
    <location>
        <position position="317"/>
    </location>
</feature>
<comment type="similarity">
    <text evidence="3 8">Belongs to the aldose epimerase family.</text>
</comment>
<dbReference type="CDD" id="cd09019">
    <property type="entry name" value="galactose_mutarotase_like"/>
    <property type="match status" value="1"/>
</dbReference>
<evidence type="ECO:0000256" key="3">
    <source>
        <dbReference type="ARBA" id="ARBA00006206"/>
    </source>
</evidence>
<evidence type="ECO:0000256" key="8">
    <source>
        <dbReference type="PIRNR" id="PIRNR005096"/>
    </source>
</evidence>
<organism evidence="12">
    <name type="scientific">Yersinia pseudotuberculosis serotype O:3 (strain YPIII)</name>
    <dbReference type="NCBI Taxonomy" id="502800"/>
    <lineage>
        <taxon>Bacteria</taxon>
        <taxon>Pseudomonadati</taxon>
        <taxon>Pseudomonadota</taxon>
        <taxon>Gammaproteobacteria</taxon>
        <taxon>Enterobacterales</taxon>
        <taxon>Yersiniaceae</taxon>
        <taxon>Yersinia</taxon>
    </lineage>
</organism>
<dbReference type="PROSITE" id="PS00545">
    <property type="entry name" value="ALDOSE_1_EPIMERASE"/>
    <property type="match status" value="1"/>
</dbReference>
<dbReference type="PANTHER" id="PTHR10091">
    <property type="entry name" value="ALDOSE-1-EPIMERASE"/>
    <property type="match status" value="1"/>
</dbReference>
<feature type="binding site" evidence="10">
    <location>
        <position position="252"/>
    </location>
    <ligand>
        <name>beta-D-galactose</name>
        <dbReference type="ChEBI" id="CHEBI:27667"/>
    </ligand>
</feature>
<dbReference type="RefSeq" id="WP_012105488.1">
    <property type="nucleotide sequence ID" value="NZ_CP009792.1"/>
</dbReference>
<feature type="active site" description="Proton donor" evidence="9">
    <location>
        <position position="182"/>
    </location>
</feature>
<dbReference type="AlphaFoldDB" id="A0A0H3B649"/>
<evidence type="ECO:0000313" key="12">
    <source>
        <dbReference type="EMBL" id="ACA69220.1"/>
    </source>
</evidence>
<dbReference type="NCBIfam" id="NF008277">
    <property type="entry name" value="PRK11055.1"/>
    <property type="match status" value="1"/>
</dbReference>
<dbReference type="EMBL" id="CP000950">
    <property type="protein sequence ID" value="ACA69220.1"/>
    <property type="molecule type" value="Genomic_DNA"/>
</dbReference>
<evidence type="ECO:0000256" key="4">
    <source>
        <dbReference type="ARBA" id="ARBA00013185"/>
    </source>
</evidence>
<dbReference type="InterPro" id="IPR015443">
    <property type="entry name" value="Aldose_1-epimerase"/>
</dbReference>
<evidence type="ECO:0000256" key="10">
    <source>
        <dbReference type="PIRSR" id="PIRSR005096-2"/>
    </source>
</evidence>
<dbReference type="PATRIC" id="fig|502800.11.peg.3667"/>
<dbReference type="InterPro" id="IPR011013">
    <property type="entry name" value="Gal_mutarotase_sf_dom"/>
</dbReference>
<dbReference type="PANTHER" id="PTHR10091:SF0">
    <property type="entry name" value="GALACTOSE MUTAROTASE"/>
    <property type="match status" value="1"/>
</dbReference>
<evidence type="ECO:0000256" key="1">
    <source>
        <dbReference type="ARBA" id="ARBA00001614"/>
    </source>
</evidence>
<dbReference type="EC" id="5.1.3.3" evidence="4 8"/>